<dbReference type="Proteomes" id="UP000805649">
    <property type="component" value="Unassembled WGS sequence"/>
</dbReference>
<proteinExistence type="predicted"/>
<reference evidence="1 2" key="1">
    <citation type="journal article" date="2020" name="Phytopathology">
        <title>Genome Sequence Resources of Colletotrichum truncatum, C. plurivorum, C. musicola, and C. sojae: Four Species Pathogenic to Soybean (Glycine max).</title>
        <authorList>
            <person name="Rogerio F."/>
            <person name="Boufleur T.R."/>
            <person name="Ciampi-Guillardi M."/>
            <person name="Sukno S.A."/>
            <person name="Thon M.R."/>
            <person name="Massola Junior N.S."/>
            <person name="Baroncelli R."/>
        </authorList>
    </citation>
    <scope>NUCLEOTIDE SEQUENCE [LARGE SCALE GENOMIC DNA]</scope>
    <source>
        <strain evidence="1 2">CMES1059</strain>
    </source>
</reference>
<name>A0ACC3YP26_COLTU</name>
<sequence>MASLSSLGMKLRLADIDENLKSQSTFIPWTTNSLSTSAASRKQGFINDVPCFAYNEVFESGEVFKAVSPGSGIYLSVYSSPNHQPAFTLSKCRQTKTIEIEVHSLSLLQTLAIAIPSPFDFPSITVNYSTLKSHLQHLESISPSHPTTIELRLLIRDLLLDRALYAGIGVEFYRSQGLLTLPQLHDMHQRSIEAGLDDLDSCFSLGLVPDIVDDAYIDALKSRFTEVALSGDLAGLHELCEPVVRSGEIEWQTSPDLLLQLLDQGRLDIYRYVLDLASRTRDRSENQSEHWLSDISHDPLHMAIRLGHLEQVESFMQKGATFMGVYQSDEAAGGIVLTPLSAAAFWGQPEITRLILRHNVLAEGAQEAAVIALFNNDTEIMQILLSSGVTDPPVTLLAEETANSLADLNIADPQPFDMIQIGLNRTESDASTQECVQPLDVNMKSVVSISKSLQRPAKSLPKESIQPKGSRRRRHLLGRDLVTCMHNLCSQLRDICNSSVHDELQDLGNEYLYANGVWARGLGVFRGLMQDNPPSALVEAVDSLLVANAICLSLFKNDSSILIQFYNDLDRWRSVLPSSSRLLFDELAFGMWAFTPSGDTTSDLDVVNLPHFQELVQNLLSLEKRKESVPSRSSASGSRLSAIQREFETHETPQAATQGQAIPGRSPTRLDSYASSSTQRDDFLWADFVHMDRFEDTRGQSNTPPSLPNSWEDALSSTMMLLASVAFSIVLSFMIGLHGSMSRVFQTVAGTLPGYNRSCTLLADYLAMHDVSIASKLDSLQSELSSLVSPLRGQGSDAALTPVSSFSSLSTLGLRRNVSSSSVSSMCSTTSRPPSRDHPARGTRLPCPTPQCTKTFSSVSNRNKHIREGCAFNREKRQKYQCRNEPCTKVLTTRWYRDTHERERCRFRQGE</sequence>
<comment type="caution">
    <text evidence="1">The sequence shown here is derived from an EMBL/GenBank/DDBJ whole genome shotgun (WGS) entry which is preliminary data.</text>
</comment>
<accession>A0ACC3YP26</accession>
<gene>
    <name evidence="1" type="ORF">CTRU02_211875</name>
</gene>
<keyword evidence="2" id="KW-1185">Reference proteome</keyword>
<organism evidence="1 2">
    <name type="scientific">Colletotrichum truncatum</name>
    <name type="common">Anthracnose fungus</name>
    <name type="synonym">Colletotrichum capsici</name>
    <dbReference type="NCBI Taxonomy" id="5467"/>
    <lineage>
        <taxon>Eukaryota</taxon>
        <taxon>Fungi</taxon>
        <taxon>Dikarya</taxon>
        <taxon>Ascomycota</taxon>
        <taxon>Pezizomycotina</taxon>
        <taxon>Sordariomycetes</taxon>
        <taxon>Hypocreomycetidae</taxon>
        <taxon>Glomerellales</taxon>
        <taxon>Glomerellaceae</taxon>
        <taxon>Colletotrichum</taxon>
        <taxon>Colletotrichum truncatum species complex</taxon>
    </lineage>
</organism>
<evidence type="ECO:0000313" key="2">
    <source>
        <dbReference type="Proteomes" id="UP000805649"/>
    </source>
</evidence>
<protein>
    <submittedName>
        <fullName evidence="1">Ankyrin repeat protein</fullName>
    </submittedName>
</protein>
<evidence type="ECO:0000313" key="1">
    <source>
        <dbReference type="EMBL" id="KAL0932912.1"/>
    </source>
</evidence>
<dbReference type="EMBL" id="VUJX02000008">
    <property type="protein sequence ID" value="KAL0932912.1"/>
    <property type="molecule type" value="Genomic_DNA"/>
</dbReference>